<dbReference type="SUPFAM" id="SSF47954">
    <property type="entry name" value="Cyclin-like"/>
    <property type="match status" value="2"/>
</dbReference>
<evidence type="ECO:0000256" key="6">
    <source>
        <dbReference type="ARBA" id="ARBA00032263"/>
    </source>
</evidence>
<dbReference type="SMART" id="SM00385">
    <property type="entry name" value="CYCLIN"/>
    <property type="match status" value="2"/>
</dbReference>
<dbReference type="CDD" id="cd20506">
    <property type="entry name" value="CYCLIN_AtCycA-like_rpt2"/>
    <property type="match status" value="1"/>
</dbReference>
<dbReference type="PROSITE" id="PS00292">
    <property type="entry name" value="CYCLINS"/>
    <property type="match status" value="1"/>
</dbReference>
<evidence type="ECO:0000313" key="10">
    <source>
        <dbReference type="EMBL" id="RDX89049.1"/>
    </source>
</evidence>
<comment type="subunit">
    <text evidence="2">Interacts with the CDC2 protein kinase to form a serine/threonine kinase holoenzyme complex also known as maturation promoting factor (MPF). The cyclin subunit imparts substrate specificity to the complex.</text>
</comment>
<dbReference type="InterPro" id="IPR046965">
    <property type="entry name" value="Cyclin_A/B-like"/>
</dbReference>
<comment type="similarity">
    <text evidence="1">Belongs to the cyclin family. Cyclin AB subfamily.</text>
</comment>
<dbReference type="GO" id="GO:0051301">
    <property type="term" value="P:cell division"/>
    <property type="evidence" value="ECO:0007669"/>
    <property type="project" value="UniProtKB-KW"/>
</dbReference>
<dbReference type="InterPro" id="IPR048258">
    <property type="entry name" value="Cyclins_cyclin-box"/>
</dbReference>
<feature type="domain" description="Cyclin-like" evidence="8">
    <location>
        <begin position="112"/>
        <end position="196"/>
    </location>
</feature>
<evidence type="ECO:0000259" key="8">
    <source>
        <dbReference type="SMART" id="SM00385"/>
    </source>
</evidence>
<dbReference type="Gene3D" id="1.10.472.10">
    <property type="entry name" value="Cyclin-like"/>
    <property type="match status" value="2"/>
</dbReference>
<evidence type="ECO:0000256" key="4">
    <source>
        <dbReference type="ARBA" id="ARBA00023127"/>
    </source>
</evidence>
<dbReference type="FunFam" id="1.10.472.10:FF:000220">
    <property type="entry name" value="Cyclin superfamily protein, putative"/>
    <property type="match status" value="1"/>
</dbReference>
<dbReference type="SMART" id="SM01332">
    <property type="entry name" value="Cyclin_C"/>
    <property type="match status" value="1"/>
</dbReference>
<dbReference type="InterPro" id="IPR039361">
    <property type="entry name" value="Cyclin"/>
</dbReference>
<dbReference type="OrthoDB" id="5590282at2759"/>
<dbReference type="InterPro" id="IPR004367">
    <property type="entry name" value="Cyclin_C-dom"/>
</dbReference>
<evidence type="ECO:0000313" key="11">
    <source>
        <dbReference type="Proteomes" id="UP000257109"/>
    </source>
</evidence>
<feature type="domain" description="Cyclin C-terminal" evidence="9">
    <location>
        <begin position="205"/>
        <end position="328"/>
    </location>
</feature>
<dbReference type="InterPro" id="IPR006671">
    <property type="entry name" value="Cyclin_N"/>
</dbReference>
<dbReference type="Pfam" id="PF02984">
    <property type="entry name" value="Cyclin_C"/>
    <property type="match status" value="1"/>
</dbReference>
<feature type="domain" description="Cyclin-like" evidence="8">
    <location>
        <begin position="209"/>
        <end position="297"/>
    </location>
</feature>
<dbReference type="GO" id="GO:0044772">
    <property type="term" value="P:mitotic cell cycle phase transition"/>
    <property type="evidence" value="ECO:0007669"/>
    <property type="project" value="InterPro"/>
</dbReference>
<dbReference type="GO" id="GO:0016538">
    <property type="term" value="F:cyclin-dependent protein serine/threonine kinase regulator activity"/>
    <property type="evidence" value="ECO:0007669"/>
    <property type="project" value="InterPro"/>
</dbReference>
<evidence type="ECO:0000256" key="3">
    <source>
        <dbReference type="ARBA" id="ARBA00022618"/>
    </source>
</evidence>
<keyword evidence="3" id="KW-0132">Cell division</keyword>
<dbReference type="PIRSF" id="PIRSF001771">
    <property type="entry name" value="Cyclin_A_B_D_E"/>
    <property type="match status" value="1"/>
</dbReference>
<keyword evidence="11" id="KW-1185">Reference proteome</keyword>
<evidence type="ECO:0000256" key="1">
    <source>
        <dbReference type="ARBA" id="ARBA00006955"/>
    </source>
</evidence>
<comment type="caution">
    <text evidence="10">The sequence shown here is derived from an EMBL/GenBank/DDBJ whole genome shotgun (WGS) entry which is preliminary data.</text>
</comment>
<evidence type="ECO:0000256" key="5">
    <source>
        <dbReference type="ARBA" id="ARBA00023306"/>
    </source>
</evidence>
<sequence>METLASTKRKANAVPSVVVEKQHPKRHRVSLAEPLSLSNFKEQLQCPTKPKVKKPSPTNNTLPFPQVDETYVFGIYQYLHAMEIQEKRRPIVDYMEKVQKEVTPFMRAILVDWLVEVAEEYQLHSDTVHLAVSYIDRFLSVNSMNKSRFQLLGISSLFIASKYEEVDVPYLDQFCSITDDTSDKAEVVKMEADIFKTLKFEMGNPTVKTFLRRFASVASENQKTPNLQFEYLGSYLGELSLLEYDCLRFLPSIVAASVIFLARFIITPEVHPWSCSLRECSGYKPAELKECVLILHDLYLSKRAAYFQAVRDKYKQLKFQYVANLPSPKCVPTDYFEDQ</sequence>
<dbReference type="InterPro" id="IPR013763">
    <property type="entry name" value="Cyclin-like_dom"/>
</dbReference>
<evidence type="ECO:0000256" key="2">
    <source>
        <dbReference type="ARBA" id="ARBA00011177"/>
    </source>
</evidence>
<feature type="non-terminal residue" evidence="10">
    <location>
        <position position="339"/>
    </location>
</feature>
<dbReference type="STRING" id="157652.A0A371GEP4"/>
<organism evidence="10 11">
    <name type="scientific">Mucuna pruriens</name>
    <name type="common">Velvet bean</name>
    <name type="synonym">Dolichos pruriens</name>
    <dbReference type="NCBI Taxonomy" id="157652"/>
    <lineage>
        <taxon>Eukaryota</taxon>
        <taxon>Viridiplantae</taxon>
        <taxon>Streptophyta</taxon>
        <taxon>Embryophyta</taxon>
        <taxon>Tracheophyta</taxon>
        <taxon>Spermatophyta</taxon>
        <taxon>Magnoliopsida</taxon>
        <taxon>eudicotyledons</taxon>
        <taxon>Gunneridae</taxon>
        <taxon>Pentapetalae</taxon>
        <taxon>rosids</taxon>
        <taxon>fabids</taxon>
        <taxon>Fabales</taxon>
        <taxon>Fabaceae</taxon>
        <taxon>Papilionoideae</taxon>
        <taxon>50 kb inversion clade</taxon>
        <taxon>NPAAA clade</taxon>
        <taxon>indigoferoid/millettioid clade</taxon>
        <taxon>Phaseoleae</taxon>
        <taxon>Mucuna</taxon>
    </lineage>
</organism>
<gene>
    <name evidence="10" type="primary">CYCA3-1</name>
    <name evidence="10" type="ORF">CR513_29276</name>
</gene>
<accession>A0A371GEP4</accession>
<protein>
    <recommendedName>
        <fullName evidence="6">B-like cyclin</fullName>
    </recommendedName>
</protein>
<proteinExistence type="inferred from homology"/>
<dbReference type="InterPro" id="IPR036915">
    <property type="entry name" value="Cyclin-like_sf"/>
</dbReference>
<name>A0A371GEP4_MUCPR</name>
<evidence type="ECO:0000256" key="7">
    <source>
        <dbReference type="RuleBase" id="RU000383"/>
    </source>
</evidence>
<keyword evidence="4 7" id="KW-0195">Cyclin</keyword>
<dbReference type="AlphaFoldDB" id="A0A371GEP4"/>
<dbReference type="Pfam" id="PF00134">
    <property type="entry name" value="Cyclin_N"/>
    <property type="match status" value="1"/>
</dbReference>
<keyword evidence="5" id="KW-0131">Cell cycle</keyword>
<dbReference type="FunFam" id="1.10.472.10:FF:000001">
    <property type="entry name" value="G2/mitotic-specific cyclin"/>
    <property type="match status" value="1"/>
</dbReference>
<dbReference type="EMBL" id="QJKJ01005777">
    <property type="protein sequence ID" value="RDX89049.1"/>
    <property type="molecule type" value="Genomic_DNA"/>
</dbReference>
<dbReference type="PANTHER" id="PTHR10177">
    <property type="entry name" value="CYCLINS"/>
    <property type="match status" value="1"/>
</dbReference>
<evidence type="ECO:0000259" key="9">
    <source>
        <dbReference type="SMART" id="SM01332"/>
    </source>
</evidence>
<reference evidence="10" key="1">
    <citation type="submission" date="2018-05" db="EMBL/GenBank/DDBJ databases">
        <title>Draft genome of Mucuna pruriens seed.</title>
        <authorList>
            <person name="Nnadi N.E."/>
            <person name="Vos R."/>
            <person name="Hasami M.H."/>
            <person name="Devisetty U.K."/>
            <person name="Aguiy J.C."/>
        </authorList>
    </citation>
    <scope>NUCLEOTIDE SEQUENCE [LARGE SCALE GENOMIC DNA]</scope>
    <source>
        <strain evidence="10">JCA_2017</strain>
    </source>
</reference>
<dbReference type="Proteomes" id="UP000257109">
    <property type="component" value="Unassembled WGS sequence"/>
</dbReference>